<evidence type="ECO:0000313" key="2">
    <source>
        <dbReference type="Proteomes" id="UP000243686"/>
    </source>
</evidence>
<sequence length="166" mass="19294">HYECESKLNLVEPSGKKKILYKSIYVANVTGFSVYYRMSLNSISCRFRSDDLKQWSITASHVQQLCYVYFQMFLIIDSSRTDKNSVTSEYHFSTPIIANVWWGVKNLTHTSAIDFINNYHVSMDRSEMKRRINTVRLYNLNYGSENHFVQPVDLSGMGMFGSKLSI</sequence>
<dbReference type="EMBL" id="KV891528">
    <property type="protein sequence ID" value="OON23530.1"/>
    <property type="molecule type" value="Genomic_DNA"/>
</dbReference>
<keyword evidence="2" id="KW-1185">Reference proteome</keyword>
<gene>
    <name evidence="1" type="ORF">X801_00559</name>
</gene>
<organism evidence="1 2">
    <name type="scientific">Opisthorchis viverrini</name>
    <name type="common">Southeast Asian liver fluke</name>
    <dbReference type="NCBI Taxonomy" id="6198"/>
    <lineage>
        <taxon>Eukaryota</taxon>
        <taxon>Metazoa</taxon>
        <taxon>Spiralia</taxon>
        <taxon>Lophotrochozoa</taxon>
        <taxon>Platyhelminthes</taxon>
        <taxon>Trematoda</taxon>
        <taxon>Digenea</taxon>
        <taxon>Opisthorchiida</taxon>
        <taxon>Opisthorchiata</taxon>
        <taxon>Opisthorchiidae</taxon>
        <taxon>Opisthorchis</taxon>
    </lineage>
</organism>
<dbReference type="AlphaFoldDB" id="A0A1S8X9X6"/>
<reference evidence="1 2" key="1">
    <citation type="submission" date="2015-03" db="EMBL/GenBank/DDBJ databases">
        <title>Draft genome of the nematode, Opisthorchis viverrini.</title>
        <authorList>
            <person name="Mitreva M."/>
        </authorList>
    </citation>
    <scope>NUCLEOTIDE SEQUENCE [LARGE SCALE GENOMIC DNA]</scope>
    <source>
        <strain evidence="1">Khon Kaen</strain>
    </source>
</reference>
<protein>
    <submittedName>
        <fullName evidence="1">Uncharacterized protein</fullName>
    </submittedName>
</protein>
<name>A0A1S8X9X6_OPIVI</name>
<feature type="non-terminal residue" evidence="1">
    <location>
        <position position="166"/>
    </location>
</feature>
<accession>A0A1S8X9X6</accession>
<proteinExistence type="predicted"/>
<evidence type="ECO:0000313" key="1">
    <source>
        <dbReference type="EMBL" id="OON23530.1"/>
    </source>
</evidence>
<feature type="non-terminal residue" evidence="1">
    <location>
        <position position="1"/>
    </location>
</feature>
<dbReference type="Proteomes" id="UP000243686">
    <property type="component" value="Unassembled WGS sequence"/>
</dbReference>